<gene>
    <name evidence="5" type="ORF">CGZ90_08110</name>
</gene>
<dbReference type="PANTHER" id="PTHR22683">
    <property type="entry name" value="SPORULATION PROTEIN RELATED"/>
    <property type="match status" value="1"/>
</dbReference>
<feature type="binding site" evidence="3">
    <location>
        <begin position="222"/>
        <end position="229"/>
    </location>
    <ligand>
        <name>ATP</name>
        <dbReference type="ChEBI" id="CHEBI:30616"/>
    </ligand>
</feature>
<dbReference type="RefSeq" id="WP_094251889.1">
    <property type="nucleotide sequence ID" value="NZ_JBHLXL010000001.1"/>
</dbReference>
<keyword evidence="6" id="KW-1185">Reference proteome</keyword>
<dbReference type="Proteomes" id="UP000215059">
    <property type="component" value="Unassembled WGS sequence"/>
</dbReference>
<dbReference type="InterPro" id="IPR050206">
    <property type="entry name" value="FtsK/SpoIIIE/SftA"/>
</dbReference>
<reference evidence="5 6" key="1">
    <citation type="submission" date="2017-07" db="EMBL/GenBank/DDBJ databases">
        <title>Fictibacillus sp. nov. GDSW-R2A3 Genome sequencing and assembly.</title>
        <authorList>
            <person name="Mayilraj S."/>
        </authorList>
    </citation>
    <scope>NUCLEOTIDE SEQUENCE [LARGE SCALE GENOMIC DNA]</scope>
    <source>
        <strain evidence="5 6">GDSW-R2A3</strain>
    </source>
</reference>
<dbReference type="Pfam" id="PF01580">
    <property type="entry name" value="FtsK_SpoIIIE"/>
    <property type="match status" value="1"/>
</dbReference>
<sequence>MASVNNTGCKASRLLKVFSLRIIKDGGAQEDPFELGERRWWLMIFEVASSLLFGSIAVYAHAQKDGGMSDAQKLQKIFANCGLNKKEDGRVVTNRLLRKRRHSWGTEYIYRIPLGNSLEDYEKKIGAIQDGLNNKRRQLEVNLKAFPHMKQMLTKKKIHQKQVELSYDGTLHVKVYNHSIPSSFNYSEISENLHGWTVPIGMDRENMTFHNFDKIYHMLVGGATGGGKSSFLDMMISHLMQQHPEDVRFTLIDLKGGIEFDRFRDCRQVVNYADEPEDALTVLQNVVEEMKKTLGRLKEMKARDVIAANIKERHFIVIDEIGELASHKEVSKELRAIKEECEYLLSNIARLGRSQGIRVVTATQHPTVDVVPVQLKRNSDARLCFRVDTTSASMVILDAPGADQLPEITGRAIYKRGSVRTVLQTPWMTEKEMDEVILQNYIEKTEEAAADEPPSRNDFALFEETSLSH</sequence>
<dbReference type="Gene3D" id="3.40.50.300">
    <property type="entry name" value="P-loop containing nucleotide triphosphate hydrolases"/>
    <property type="match status" value="1"/>
</dbReference>
<evidence type="ECO:0000256" key="3">
    <source>
        <dbReference type="PROSITE-ProRule" id="PRU00289"/>
    </source>
</evidence>
<evidence type="ECO:0000256" key="2">
    <source>
        <dbReference type="ARBA" id="ARBA00022840"/>
    </source>
</evidence>
<keyword evidence="2 3" id="KW-0067">ATP-binding</keyword>
<dbReference type="GO" id="GO:0005524">
    <property type="term" value="F:ATP binding"/>
    <property type="evidence" value="ECO:0007669"/>
    <property type="project" value="UniProtKB-UniRule"/>
</dbReference>
<dbReference type="PROSITE" id="PS50901">
    <property type="entry name" value="FTSK"/>
    <property type="match status" value="1"/>
</dbReference>
<evidence type="ECO:0000259" key="4">
    <source>
        <dbReference type="PROSITE" id="PS50901"/>
    </source>
</evidence>
<proteinExistence type="predicted"/>
<keyword evidence="1 3" id="KW-0547">Nucleotide-binding</keyword>
<dbReference type="InterPro" id="IPR027417">
    <property type="entry name" value="P-loop_NTPase"/>
</dbReference>
<dbReference type="GO" id="GO:0003677">
    <property type="term" value="F:DNA binding"/>
    <property type="evidence" value="ECO:0007669"/>
    <property type="project" value="InterPro"/>
</dbReference>
<organism evidence="5 6">
    <name type="scientific">Fictibacillus aquaticus</name>
    <dbReference type="NCBI Taxonomy" id="2021314"/>
    <lineage>
        <taxon>Bacteria</taxon>
        <taxon>Bacillati</taxon>
        <taxon>Bacillota</taxon>
        <taxon>Bacilli</taxon>
        <taxon>Bacillales</taxon>
        <taxon>Fictibacillaceae</taxon>
        <taxon>Fictibacillus</taxon>
    </lineage>
</organism>
<dbReference type="SUPFAM" id="SSF52540">
    <property type="entry name" value="P-loop containing nucleoside triphosphate hydrolases"/>
    <property type="match status" value="1"/>
</dbReference>
<evidence type="ECO:0000313" key="5">
    <source>
        <dbReference type="EMBL" id="OYD57856.1"/>
    </source>
</evidence>
<name>A0A235F976_9BACL</name>
<comment type="caution">
    <text evidence="5">The sequence shown here is derived from an EMBL/GenBank/DDBJ whole genome shotgun (WGS) entry which is preliminary data.</text>
</comment>
<dbReference type="PANTHER" id="PTHR22683:SF1">
    <property type="entry name" value="TYPE VII SECRETION SYSTEM PROTEIN ESSC"/>
    <property type="match status" value="1"/>
</dbReference>
<dbReference type="OrthoDB" id="2511091at2"/>
<feature type="domain" description="FtsK" evidence="4">
    <location>
        <begin position="204"/>
        <end position="394"/>
    </location>
</feature>
<protein>
    <recommendedName>
        <fullName evidence="4">FtsK domain-containing protein</fullName>
    </recommendedName>
</protein>
<evidence type="ECO:0000313" key="6">
    <source>
        <dbReference type="Proteomes" id="UP000215059"/>
    </source>
</evidence>
<evidence type="ECO:0000256" key="1">
    <source>
        <dbReference type="ARBA" id="ARBA00022741"/>
    </source>
</evidence>
<dbReference type="EMBL" id="NOII01000002">
    <property type="protein sequence ID" value="OYD57856.1"/>
    <property type="molecule type" value="Genomic_DNA"/>
</dbReference>
<accession>A0A235F976</accession>
<dbReference type="AlphaFoldDB" id="A0A235F976"/>
<dbReference type="InterPro" id="IPR002543">
    <property type="entry name" value="FtsK_dom"/>
</dbReference>